<feature type="region of interest" description="Disordered" evidence="7">
    <location>
        <begin position="1"/>
        <end position="41"/>
    </location>
</feature>
<dbReference type="GO" id="GO:0016740">
    <property type="term" value="F:transferase activity"/>
    <property type="evidence" value="ECO:0007669"/>
    <property type="project" value="UniProtKB-KW"/>
</dbReference>
<dbReference type="Gene3D" id="2.40.440.10">
    <property type="entry name" value="L,D-transpeptidase catalytic domain-like"/>
    <property type="match status" value="1"/>
</dbReference>
<gene>
    <name evidence="10" type="ORF">GXW98_00235</name>
</gene>
<comment type="caution">
    <text evidence="10">The sequence shown here is derived from an EMBL/GenBank/DDBJ whole genome shotgun (WGS) entry which is preliminary data.</text>
</comment>
<feature type="active site" description="Proton donor/acceptor" evidence="6">
    <location>
        <position position="504"/>
    </location>
</feature>
<proteinExistence type="predicted"/>
<dbReference type="CDD" id="cd16913">
    <property type="entry name" value="YkuD_like"/>
    <property type="match status" value="1"/>
</dbReference>
<reference evidence="10" key="2">
    <citation type="submission" date="2020-01" db="EMBL/GenBank/DDBJ databases">
        <authorList>
            <person name="Campanaro S."/>
        </authorList>
    </citation>
    <scope>NUCLEOTIDE SEQUENCE</scope>
    <source>
        <strain evidence="10">AS01afH2WH_6</strain>
    </source>
</reference>
<dbReference type="InterPro" id="IPR005490">
    <property type="entry name" value="LD_TPept_cat_dom"/>
</dbReference>
<keyword evidence="5 6" id="KW-0961">Cell wall biogenesis/degradation</keyword>
<evidence type="ECO:0000256" key="4">
    <source>
        <dbReference type="ARBA" id="ARBA00022984"/>
    </source>
</evidence>
<sequence>MSDGKNTDDETSLLFPNGESGGEQHRTSAAPYTDASKTSDAGEATVRFLPLDVPQPPAQGGGDAPVDGSGMQALTQAPRHGHKGLVIAAIALLLLVAAVVGGFFAARSYYSGKAAPGVSLGGQNVTGQDEAALTATVKNAFATSTVTVKDDSGKTLNAKLSDLGVTLDEKTTVANLLNAKSSEALAQVNPFSSASVPLTVHTDDAKMTDFLTGKLVDDEHQAHAATVEYDTASNSFVAKAGSDGRTPDIANVKTAVNKLVSNPGDTSEAKVTYREVKSPISEQVAKEAANAANGRLANAIVIDNGEGKTFTIPSKEIAQWTSFSSDLSKGTISVTYNQDAMKAYLKEQLPSALNQDSVNEENVKNTQGTVLTVTTKGVNGISIKDTDATAQEVAKNLDAGQAATIKAQSDVTKYTTTSKVAQYDIPNGDLWIQVDRSKQNVTVYRGTTVVNTFNVVTGKNGDRESDPGTFFVNIKYETQDMRGADYLSKGVKWISYYNGGEGFHAAPWNVTGIAKGDPVNYGSHGCINMTPSDAQWIYENAPVGTMVKVIGAQPTAAVR</sequence>
<dbReference type="InterPro" id="IPR038063">
    <property type="entry name" value="Transpep_catalytic_dom"/>
</dbReference>
<dbReference type="SUPFAM" id="SSF141523">
    <property type="entry name" value="L,D-transpeptidase catalytic domain-like"/>
    <property type="match status" value="1"/>
</dbReference>
<evidence type="ECO:0000256" key="2">
    <source>
        <dbReference type="ARBA" id="ARBA00022679"/>
    </source>
</evidence>
<evidence type="ECO:0000256" key="3">
    <source>
        <dbReference type="ARBA" id="ARBA00022960"/>
    </source>
</evidence>
<feature type="domain" description="L,D-TPase catalytic" evidence="9">
    <location>
        <begin position="430"/>
        <end position="550"/>
    </location>
</feature>
<reference evidence="10" key="1">
    <citation type="journal article" date="2020" name="Biotechnol. Biofuels">
        <title>New insights from the biogas microbiome by comprehensive genome-resolved metagenomics of nearly 1600 species originating from multiple anaerobic digesters.</title>
        <authorList>
            <person name="Campanaro S."/>
            <person name="Treu L."/>
            <person name="Rodriguez-R L.M."/>
            <person name="Kovalovszki A."/>
            <person name="Ziels R.M."/>
            <person name="Maus I."/>
            <person name="Zhu X."/>
            <person name="Kougias P.G."/>
            <person name="Basile A."/>
            <person name="Luo G."/>
            <person name="Schluter A."/>
            <person name="Konstantinidis K.T."/>
            <person name="Angelidaki I."/>
        </authorList>
    </citation>
    <scope>NUCLEOTIDE SEQUENCE</scope>
    <source>
        <strain evidence="10">AS01afH2WH_6</strain>
    </source>
</reference>
<feature type="transmembrane region" description="Helical" evidence="8">
    <location>
        <begin position="85"/>
        <end position="106"/>
    </location>
</feature>
<keyword evidence="2" id="KW-0808">Transferase</keyword>
<evidence type="ECO:0000313" key="11">
    <source>
        <dbReference type="Proteomes" id="UP000767327"/>
    </source>
</evidence>
<evidence type="ECO:0000256" key="6">
    <source>
        <dbReference type="PROSITE-ProRule" id="PRU01373"/>
    </source>
</evidence>
<dbReference type="InterPro" id="IPR038054">
    <property type="entry name" value="LD_TPept-like_central_sf"/>
</dbReference>
<dbReference type="GO" id="GO:0071972">
    <property type="term" value="F:peptidoglycan L,D-transpeptidase activity"/>
    <property type="evidence" value="ECO:0007669"/>
    <property type="project" value="TreeGrafter"/>
</dbReference>
<protein>
    <submittedName>
        <fullName evidence="10">L,D-transpeptidase family protein</fullName>
    </submittedName>
</protein>
<organism evidence="10 11">
    <name type="scientific">Bifidobacterium crudilactis</name>
    <dbReference type="NCBI Taxonomy" id="327277"/>
    <lineage>
        <taxon>Bacteria</taxon>
        <taxon>Bacillati</taxon>
        <taxon>Actinomycetota</taxon>
        <taxon>Actinomycetes</taxon>
        <taxon>Bifidobacteriales</taxon>
        <taxon>Bifidobacteriaceae</taxon>
        <taxon>Bifidobacterium</taxon>
    </lineage>
</organism>
<accession>A0A971CXG3</accession>
<dbReference type="PROSITE" id="PS52029">
    <property type="entry name" value="LD_TPASE"/>
    <property type="match status" value="1"/>
</dbReference>
<evidence type="ECO:0000313" key="10">
    <source>
        <dbReference type="EMBL" id="NLT78708.1"/>
    </source>
</evidence>
<dbReference type="Proteomes" id="UP000767327">
    <property type="component" value="Unassembled WGS sequence"/>
</dbReference>
<dbReference type="GO" id="GO:0018104">
    <property type="term" value="P:peptidoglycan-protein cross-linking"/>
    <property type="evidence" value="ECO:0007669"/>
    <property type="project" value="TreeGrafter"/>
</dbReference>
<keyword evidence="3 6" id="KW-0133">Cell shape</keyword>
<evidence type="ECO:0000256" key="8">
    <source>
        <dbReference type="SAM" id="Phobius"/>
    </source>
</evidence>
<dbReference type="Pfam" id="PF03734">
    <property type="entry name" value="YkuD"/>
    <property type="match status" value="1"/>
</dbReference>
<keyword evidence="8" id="KW-0812">Transmembrane</keyword>
<dbReference type="RefSeq" id="WP_273171943.1">
    <property type="nucleotide sequence ID" value="NZ_JAAXZR010000002.1"/>
</dbReference>
<dbReference type="GO" id="GO:0071555">
    <property type="term" value="P:cell wall organization"/>
    <property type="evidence" value="ECO:0007669"/>
    <property type="project" value="UniProtKB-UniRule"/>
</dbReference>
<evidence type="ECO:0000256" key="5">
    <source>
        <dbReference type="ARBA" id="ARBA00023316"/>
    </source>
</evidence>
<dbReference type="GO" id="GO:0005576">
    <property type="term" value="C:extracellular region"/>
    <property type="evidence" value="ECO:0007669"/>
    <property type="project" value="TreeGrafter"/>
</dbReference>
<dbReference type="Gene3D" id="3.10.20.800">
    <property type="match status" value="1"/>
</dbReference>
<dbReference type="InterPro" id="IPR050979">
    <property type="entry name" value="LD-transpeptidase"/>
</dbReference>
<feature type="active site" description="Nucleophile" evidence="6">
    <location>
        <position position="526"/>
    </location>
</feature>
<evidence type="ECO:0000256" key="1">
    <source>
        <dbReference type="ARBA" id="ARBA00004752"/>
    </source>
</evidence>
<comment type="pathway">
    <text evidence="1 6">Cell wall biogenesis; peptidoglycan biosynthesis.</text>
</comment>
<evidence type="ECO:0000256" key="7">
    <source>
        <dbReference type="SAM" id="MobiDB-lite"/>
    </source>
</evidence>
<dbReference type="PANTHER" id="PTHR30582:SF2">
    <property type="entry name" value="L,D-TRANSPEPTIDASE YCIB-RELATED"/>
    <property type="match status" value="1"/>
</dbReference>
<dbReference type="GO" id="GO:0008360">
    <property type="term" value="P:regulation of cell shape"/>
    <property type="evidence" value="ECO:0007669"/>
    <property type="project" value="UniProtKB-UniRule"/>
</dbReference>
<dbReference type="AlphaFoldDB" id="A0A971CXG3"/>
<keyword evidence="8" id="KW-1133">Transmembrane helix</keyword>
<dbReference type="EMBL" id="JAAXZR010000002">
    <property type="protein sequence ID" value="NLT78708.1"/>
    <property type="molecule type" value="Genomic_DNA"/>
</dbReference>
<name>A0A971CXG3_9BIFI</name>
<keyword evidence="4 6" id="KW-0573">Peptidoglycan synthesis</keyword>
<dbReference type="PANTHER" id="PTHR30582">
    <property type="entry name" value="L,D-TRANSPEPTIDASE"/>
    <property type="match status" value="1"/>
</dbReference>
<keyword evidence="8" id="KW-0472">Membrane</keyword>
<evidence type="ECO:0000259" key="9">
    <source>
        <dbReference type="PROSITE" id="PS52029"/>
    </source>
</evidence>